<evidence type="ECO:0000313" key="3">
    <source>
        <dbReference type="Proteomes" id="UP001228581"/>
    </source>
</evidence>
<keyword evidence="1" id="KW-0175">Coiled coil</keyword>
<organism evidence="2 3">
    <name type="scientific">Xanthocytophaga flava</name>
    <dbReference type="NCBI Taxonomy" id="3048013"/>
    <lineage>
        <taxon>Bacteria</taxon>
        <taxon>Pseudomonadati</taxon>
        <taxon>Bacteroidota</taxon>
        <taxon>Cytophagia</taxon>
        <taxon>Cytophagales</taxon>
        <taxon>Rhodocytophagaceae</taxon>
        <taxon>Xanthocytophaga</taxon>
    </lineage>
</organism>
<dbReference type="Proteomes" id="UP001228581">
    <property type="component" value="Unassembled WGS sequence"/>
</dbReference>
<proteinExistence type="predicted"/>
<evidence type="ECO:0000313" key="2">
    <source>
        <dbReference type="EMBL" id="MDJ1494184.1"/>
    </source>
</evidence>
<gene>
    <name evidence="2" type="ORF">QNI19_14670</name>
</gene>
<dbReference type="EMBL" id="JASJOT010000008">
    <property type="protein sequence ID" value="MDJ1494184.1"/>
    <property type="molecule type" value="Genomic_DNA"/>
</dbReference>
<keyword evidence="3" id="KW-1185">Reference proteome</keyword>
<evidence type="ECO:0000256" key="1">
    <source>
        <dbReference type="SAM" id="Coils"/>
    </source>
</evidence>
<name>A0ABT7CNB9_9BACT</name>
<protein>
    <submittedName>
        <fullName evidence="2">Uncharacterized protein</fullName>
    </submittedName>
</protein>
<reference evidence="2 3" key="1">
    <citation type="submission" date="2023-05" db="EMBL/GenBank/DDBJ databases">
        <authorList>
            <person name="Zhang X."/>
        </authorList>
    </citation>
    <scope>NUCLEOTIDE SEQUENCE [LARGE SCALE GENOMIC DNA]</scope>
    <source>
        <strain evidence="2 3">DM2B3-1</strain>
    </source>
</reference>
<dbReference type="RefSeq" id="WP_313997126.1">
    <property type="nucleotide sequence ID" value="NZ_JASJOT010000008.1"/>
</dbReference>
<accession>A0ABT7CNB9</accession>
<feature type="coiled-coil region" evidence="1">
    <location>
        <begin position="14"/>
        <end position="41"/>
    </location>
</feature>
<comment type="caution">
    <text evidence="2">The sequence shown here is derived from an EMBL/GenBank/DDBJ whole genome shotgun (WGS) entry which is preliminary data.</text>
</comment>
<sequence>MFNKKVVVPEFEDIQKKVKKYHELFNEKKALEEKLKQLESEIYAGCELNPTWFDESLRVHFGNHGYVYKKLTTKIILPEDMRHANDAKVLKFCKQYPRVVKFELLKSELGKIDYKTWGIQMDHKRVNAIEW</sequence>